<proteinExistence type="predicted"/>
<keyword evidence="3" id="KW-1185">Reference proteome</keyword>
<name>A0ABV6VUX7_9ACTN</name>
<comment type="caution">
    <text evidence="2">The sequence shown here is derived from an EMBL/GenBank/DDBJ whole genome shotgun (WGS) entry which is preliminary data.</text>
</comment>
<feature type="compositionally biased region" description="Basic and acidic residues" evidence="1">
    <location>
        <begin position="88"/>
        <end position="100"/>
    </location>
</feature>
<accession>A0ABV6VUX7</accession>
<gene>
    <name evidence="2" type="ORF">ACEZDE_12030</name>
</gene>
<evidence type="ECO:0000256" key="1">
    <source>
        <dbReference type="SAM" id="MobiDB-lite"/>
    </source>
</evidence>
<dbReference type="EMBL" id="JBHFAB010000007">
    <property type="protein sequence ID" value="MFC1417373.1"/>
    <property type="molecule type" value="Genomic_DNA"/>
</dbReference>
<protein>
    <submittedName>
        <fullName evidence="2">Uncharacterized protein</fullName>
    </submittedName>
</protein>
<feature type="region of interest" description="Disordered" evidence="1">
    <location>
        <begin position="76"/>
        <end position="100"/>
    </location>
</feature>
<evidence type="ECO:0000313" key="2">
    <source>
        <dbReference type="EMBL" id="MFC1417373.1"/>
    </source>
</evidence>
<evidence type="ECO:0000313" key="3">
    <source>
        <dbReference type="Proteomes" id="UP001592531"/>
    </source>
</evidence>
<organism evidence="2 3">
    <name type="scientific">Streptacidiphilus cavernicola</name>
    <dbReference type="NCBI Taxonomy" id="3342716"/>
    <lineage>
        <taxon>Bacteria</taxon>
        <taxon>Bacillati</taxon>
        <taxon>Actinomycetota</taxon>
        <taxon>Actinomycetes</taxon>
        <taxon>Kitasatosporales</taxon>
        <taxon>Streptomycetaceae</taxon>
        <taxon>Streptacidiphilus</taxon>
    </lineage>
</organism>
<sequence>MKTTLIKTTGQPMAACFGMPVSALSSVAPIALPGLGGFEGSDLSAMWTIERDERPLSALVAAVGANHGSVYATSAGNHQQAAQYNAERPFRGPDPWRDLT</sequence>
<reference evidence="2 3" key="1">
    <citation type="submission" date="2024-09" db="EMBL/GenBank/DDBJ databases">
        <authorList>
            <person name="Lee S.D."/>
        </authorList>
    </citation>
    <scope>NUCLEOTIDE SEQUENCE [LARGE SCALE GENOMIC DNA]</scope>
    <source>
        <strain evidence="2 3">N8-3</strain>
    </source>
</reference>
<dbReference type="RefSeq" id="WP_380535431.1">
    <property type="nucleotide sequence ID" value="NZ_JBHFAB010000007.1"/>
</dbReference>
<dbReference type="Proteomes" id="UP001592531">
    <property type="component" value="Unassembled WGS sequence"/>
</dbReference>